<evidence type="ECO:0000256" key="2">
    <source>
        <dbReference type="ARBA" id="ARBA00023015"/>
    </source>
</evidence>
<accession>A0A0J6SU32</accession>
<dbReference type="PATRIC" id="fig|270351.6.peg.6549"/>
<keyword evidence="5" id="KW-0804">Transcription</keyword>
<evidence type="ECO:0000256" key="3">
    <source>
        <dbReference type="ARBA" id="ARBA00023125"/>
    </source>
</evidence>
<dbReference type="InterPro" id="IPR036388">
    <property type="entry name" value="WH-like_DNA-bd_sf"/>
</dbReference>
<dbReference type="PRINTS" id="PR00039">
    <property type="entry name" value="HTHLYSR"/>
</dbReference>
<dbReference type="GO" id="GO:0003677">
    <property type="term" value="F:DNA binding"/>
    <property type="evidence" value="ECO:0007669"/>
    <property type="project" value="UniProtKB-KW"/>
</dbReference>
<dbReference type="Pfam" id="PF00126">
    <property type="entry name" value="HTH_1"/>
    <property type="match status" value="1"/>
</dbReference>
<feature type="domain" description="HTH lysR-type" evidence="6">
    <location>
        <begin position="1"/>
        <end position="58"/>
    </location>
</feature>
<dbReference type="SUPFAM" id="SSF46785">
    <property type="entry name" value="Winged helix' DNA-binding domain"/>
    <property type="match status" value="1"/>
</dbReference>
<dbReference type="AlphaFoldDB" id="A0A0J6SU32"/>
<evidence type="ECO:0000256" key="5">
    <source>
        <dbReference type="ARBA" id="ARBA00023163"/>
    </source>
</evidence>
<dbReference type="GO" id="GO:0003700">
    <property type="term" value="F:DNA-binding transcription factor activity"/>
    <property type="evidence" value="ECO:0007669"/>
    <property type="project" value="InterPro"/>
</dbReference>
<dbReference type="Gene3D" id="3.40.190.290">
    <property type="match status" value="1"/>
</dbReference>
<gene>
    <name evidence="7" type="ORF">VP06_08930</name>
</gene>
<evidence type="ECO:0000256" key="1">
    <source>
        <dbReference type="ARBA" id="ARBA00009437"/>
    </source>
</evidence>
<protein>
    <recommendedName>
        <fullName evidence="6">HTH lysR-type domain-containing protein</fullName>
    </recommendedName>
</protein>
<dbReference type="PROSITE" id="PS50931">
    <property type="entry name" value="HTH_LYSR"/>
    <property type="match status" value="1"/>
</dbReference>
<dbReference type="GO" id="GO:2000142">
    <property type="term" value="P:regulation of DNA-templated transcription initiation"/>
    <property type="evidence" value="ECO:0007669"/>
    <property type="project" value="TreeGrafter"/>
</dbReference>
<dbReference type="EMBL" id="LABX01000064">
    <property type="protein sequence ID" value="KMO36868.1"/>
    <property type="molecule type" value="Genomic_DNA"/>
</dbReference>
<dbReference type="InterPro" id="IPR000847">
    <property type="entry name" value="LysR_HTH_N"/>
</dbReference>
<evidence type="ECO:0000259" key="6">
    <source>
        <dbReference type="PROSITE" id="PS50931"/>
    </source>
</evidence>
<proteinExistence type="inferred from homology"/>
<sequence length="310" mass="33802">MELRQLRSFRKIAELGSFSRAANVLCLTQPALGLQIKNLEEELGVALLTRHSRGVALTPQGSLLLKHAESILTGVDTAVRAVRETQAESPKAVRIGMAPSLAAMLSVSLSQRVAESQSGLRLDLTEAPSKYLSDWVADGEIDLAIACEGPVGPKIDREVVLEEALYLVQPAVPNEPAIGRPIDFADLADMPLFVADPLLTRRLVDKLQSEAAVAGIRLHIRGVLPSMNIVKNLVEDGEGATVLPYAVVKRECDQNRLRIRKIVGPTLTRNAYMLSHRERPQSTRIRELIRDVISDQIRGTPEHGTIGKAA</sequence>
<comment type="caution">
    <text evidence="7">The sequence shown here is derived from an EMBL/GenBank/DDBJ whole genome shotgun (WGS) entry which is preliminary data.</text>
</comment>
<reference evidence="7 8" key="1">
    <citation type="submission" date="2015-03" db="EMBL/GenBank/DDBJ databases">
        <title>Genome sequencing of Methylobacterium aquaticum DSM16371 type strain.</title>
        <authorList>
            <person name="Chaudhry V."/>
            <person name="Patil P.B."/>
        </authorList>
    </citation>
    <scope>NUCLEOTIDE SEQUENCE [LARGE SCALE GENOMIC DNA]</scope>
    <source>
        <strain evidence="7 8">DSM 16371</strain>
    </source>
</reference>
<dbReference type="PANTHER" id="PTHR30293:SF0">
    <property type="entry name" value="NITROGEN ASSIMILATION REGULATORY PROTEIN NAC"/>
    <property type="match status" value="1"/>
</dbReference>
<evidence type="ECO:0000313" key="8">
    <source>
        <dbReference type="Proteomes" id="UP000035929"/>
    </source>
</evidence>
<comment type="similarity">
    <text evidence="1">Belongs to the LysR transcriptional regulatory family.</text>
</comment>
<dbReference type="InterPro" id="IPR005119">
    <property type="entry name" value="LysR_subst-bd"/>
</dbReference>
<dbReference type="Proteomes" id="UP000035929">
    <property type="component" value="Unassembled WGS sequence"/>
</dbReference>
<dbReference type="PANTHER" id="PTHR30293">
    <property type="entry name" value="TRANSCRIPTIONAL REGULATORY PROTEIN NAC-RELATED"/>
    <property type="match status" value="1"/>
</dbReference>
<keyword evidence="4" id="KW-0010">Activator</keyword>
<dbReference type="Pfam" id="PF03466">
    <property type="entry name" value="LysR_substrate"/>
    <property type="match status" value="1"/>
</dbReference>
<keyword evidence="3" id="KW-0238">DNA-binding</keyword>
<evidence type="ECO:0000313" key="7">
    <source>
        <dbReference type="EMBL" id="KMO36868.1"/>
    </source>
</evidence>
<evidence type="ECO:0000256" key="4">
    <source>
        <dbReference type="ARBA" id="ARBA00023159"/>
    </source>
</evidence>
<dbReference type="InterPro" id="IPR036390">
    <property type="entry name" value="WH_DNA-bd_sf"/>
</dbReference>
<dbReference type="FunFam" id="1.10.10.10:FF:000001">
    <property type="entry name" value="LysR family transcriptional regulator"/>
    <property type="match status" value="1"/>
</dbReference>
<keyword evidence="2" id="KW-0805">Transcription regulation</keyword>
<organism evidence="7 8">
    <name type="scientific">Methylobacterium aquaticum</name>
    <dbReference type="NCBI Taxonomy" id="270351"/>
    <lineage>
        <taxon>Bacteria</taxon>
        <taxon>Pseudomonadati</taxon>
        <taxon>Pseudomonadota</taxon>
        <taxon>Alphaproteobacteria</taxon>
        <taxon>Hyphomicrobiales</taxon>
        <taxon>Methylobacteriaceae</taxon>
        <taxon>Methylobacterium</taxon>
    </lineage>
</organism>
<name>A0A0J6SU32_9HYPH</name>
<dbReference type="SUPFAM" id="SSF53850">
    <property type="entry name" value="Periplasmic binding protein-like II"/>
    <property type="match status" value="1"/>
</dbReference>
<dbReference type="Gene3D" id="1.10.10.10">
    <property type="entry name" value="Winged helix-like DNA-binding domain superfamily/Winged helix DNA-binding domain"/>
    <property type="match status" value="1"/>
</dbReference>
<dbReference type="RefSeq" id="WP_048463430.1">
    <property type="nucleotide sequence ID" value="NZ_JBNTQU010000006.1"/>
</dbReference>